<dbReference type="Proteomes" id="UP000054321">
    <property type="component" value="Unassembled WGS sequence"/>
</dbReference>
<organism evidence="2 3">
    <name type="scientific">Oidiodendron maius (strain Zn)</name>
    <dbReference type="NCBI Taxonomy" id="913774"/>
    <lineage>
        <taxon>Eukaryota</taxon>
        <taxon>Fungi</taxon>
        <taxon>Dikarya</taxon>
        <taxon>Ascomycota</taxon>
        <taxon>Pezizomycotina</taxon>
        <taxon>Leotiomycetes</taxon>
        <taxon>Leotiomycetes incertae sedis</taxon>
        <taxon>Myxotrichaceae</taxon>
        <taxon>Oidiodendron</taxon>
    </lineage>
</organism>
<dbReference type="InParanoid" id="A0A0C3D8T0"/>
<dbReference type="GO" id="GO:0043386">
    <property type="term" value="P:mycotoxin biosynthetic process"/>
    <property type="evidence" value="ECO:0007669"/>
    <property type="project" value="InterPro"/>
</dbReference>
<dbReference type="STRING" id="913774.A0A0C3D8T0"/>
<feature type="non-terminal residue" evidence="2">
    <location>
        <position position="1"/>
    </location>
</feature>
<dbReference type="EMBL" id="KN832880">
    <property type="protein sequence ID" value="KIM98332.1"/>
    <property type="molecule type" value="Genomic_DNA"/>
</dbReference>
<dbReference type="AlphaFoldDB" id="A0A0C3D8T0"/>
<evidence type="ECO:0000313" key="2">
    <source>
        <dbReference type="EMBL" id="KIM98332.1"/>
    </source>
</evidence>
<protein>
    <submittedName>
        <fullName evidence="2">Uncharacterized protein</fullName>
    </submittedName>
</protein>
<feature type="non-terminal residue" evidence="2">
    <location>
        <position position="216"/>
    </location>
</feature>
<dbReference type="PANTHER" id="PTHR33365:SF13">
    <property type="entry name" value="TAT PATHWAY SIGNAL SEQUENCE"/>
    <property type="match status" value="1"/>
</dbReference>
<comment type="similarity">
    <text evidence="1">Belongs to the ustYa family.</text>
</comment>
<reference evidence="2 3" key="1">
    <citation type="submission" date="2014-04" db="EMBL/GenBank/DDBJ databases">
        <authorList>
            <consortium name="DOE Joint Genome Institute"/>
            <person name="Kuo A."/>
            <person name="Martino E."/>
            <person name="Perotto S."/>
            <person name="Kohler A."/>
            <person name="Nagy L.G."/>
            <person name="Floudas D."/>
            <person name="Copeland A."/>
            <person name="Barry K.W."/>
            <person name="Cichocki N."/>
            <person name="Veneault-Fourrey C."/>
            <person name="LaButti K."/>
            <person name="Lindquist E.A."/>
            <person name="Lipzen A."/>
            <person name="Lundell T."/>
            <person name="Morin E."/>
            <person name="Murat C."/>
            <person name="Sun H."/>
            <person name="Tunlid A."/>
            <person name="Henrissat B."/>
            <person name="Grigoriev I.V."/>
            <person name="Hibbett D.S."/>
            <person name="Martin F."/>
            <person name="Nordberg H.P."/>
            <person name="Cantor M.N."/>
            <person name="Hua S.X."/>
        </authorList>
    </citation>
    <scope>NUCLEOTIDE SEQUENCE [LARGE SCALE GENOMIC DNA]</scope>
    <source>
        <strain evidence="2 3">Zn</strain>
    </source>
</reference>
<reference evidence="3" key="2">
    <citation type="submission" date="2015-01" db="EMBL/GenBank/DDBJ databases">
        <title>Evolutionary Origins and Diversification of the Mycorrhizal Mutualists.</title>
        <authorList>
            <consortium name="DOE Joint Genome Institute"/>
            <consortium name="Mycorrhizal Genomics Consortium"/>
            <person name="Kohler A."/>
            <person name="Kuo A."/>
            <person name="Nagy L.G."/>
            <person name="Floudas D."/>
            <person name="Copeland A."/>
            <person name="Barry K.W."/>
            <person name="Cichocki N."/>
            <person name="Veneault-Fourrey C."/>
            <person name="LaButti K."/>
            <person name="Lindquist E.A."/>
            <person name="Lipzen A."/>
            <person name="Lundell T."/>
            <person name="Morin E."/>
            <person name="Murat C."/>
            <person name="Riley R."/>
            <person name="Ohm R."/>
            <person name="Sun H."/>
            <person name="Tunlid A."/>
            <person name="Henrissat B."/>
            <person name="Grigoriev I.V."/>
            <person name="Hibbett D.S."/>
            <person name="Martin F."/>
        </authorList>
    </citation>
    <scope>NUCLEOTIDE SEQUENCE [LARGE SCALE GENOMIC DNA]</scope>
    <source>
        <strain evidence="3">Zn</strain>
    </source>
</reference>
<gene>
    <name evidence="2" type="ORF">OIDMADRAFT_74323</name>
</gene>
<dbReference type="HOGENOM" id="CLU_042941_6_4_1"/>
<evidence type="ECO:0000256" key="1">
    <source>
        <dbReference type="ARBA" id="ARBA00035112"/>
    </source>
</evidence>
<proteinExistence type="inferred from homology"/>
<name>A0A0C3D8T0_OIDMZ</name>
<evidence type="ECO:0000313" key="3">
    <source>
        <dbReference type="Proteomes" id="UP000054321"/>
    </source>
</evidence>
<dbReference type="OrthoDB" id="3687641at2759"/>
<dbReference type="InterPro" id="IPR021765">
    <property type="entry name" value="UstYa-like"/>
</dbReference>
<keyword evidence="3" id="KW-1185">Reference proteome</keyword>
<dbReference type="Pfam" id="PF11807">
    <property type="entry name" value="UstYa"/>
    <property type="match status" value="1"/>
</dbReference>
<sequence length="216" mass="24847">RDKDKICSAHTAVFPSPVENDLDITWRVSPVNGSFDKLTIYRQPASPEVDQAWTDLGAYLKPFIIPEDEAEKYGLHPGQVKRIPEQGGGYVAILESTHHLHCLNVLRQASHFDYPYYRAQGLETKNGVFADTEDYVRLHVSHCLEMLRQRLMCTADTNVCGQVWVKDFGPLVFANVDRKCRNYDEITQWARDRQVLPVKDMHVRKRPGDIVYESFP</sequence>
<dbReference type="PANTHER" id="PTHR33365">
    <property type="entry name" value="YALI0B05434P"/>
    <property type="match status" value="1"/>
</dbReference>
<accession>A0A0C3D8T0</accession>